<sequence>MLRIIRLLNALVLLYCAISYLLRTPHAILHGDVSVGKGLAFSLAYNYPVVAIDFSIPSLLLPSSDRINLATELHSLALSTGLMPVMGVITNPGHAFLVDSLDMLQPVLNRTPKANERLGNYRVLDLALYNRSQVSALPSLGLLADISGRVGIKLIAGTVFSSVGTDKAAADDLAGISRGATSIVIGGLDPFVNASGVVDVARMHSVPLVTLNGSTLPNALSLIGSVPIPRVDSTEILANMINLINQQSRGLVVVDRPRTSLALESFTLTTYLQSLEAHGMEGSNEYPMQELNRISNETISAIISDVLRQTIRTSARISHCVSYHEQGIRRMAASVFNLIARTAYERDDLDALPFTCRRLPLYDTAEAILYNPIFAGTALIYHMFCSDTLGPLIFRIAYFASYIIAFDSGLALLRRW</sequence>
<dbReference type="InterPro" id="IPR007342">
    <property type="entry name" value="PsuG"/>
</dbReference>
<dbReference type="OrthoDB" id="10253785at2759"/>
<feature type="transmembrane region" description="Helical" evidence="1">
    <location>
        <begin position="396"/>
        <end position="413"/>
    </location>
</feature>
<dbReference type="Proteomes" id="UP000315496">
    <property type="component" value="Chromosome 1"/>
</dbReference>
<dbReference type="Pfam" id="PF04227">
    <property type="entry name" value="Indigoidine_A"/>
    <property type="match status" value="1"/>
</dbReference>
<dbReference type="EMBL" id="VDLU01000001">
    <property type="protein sequence ID" value="TNJ30005.1"/>
    <property type="molecule type" value="Genomic_DNA"/>
</dbReference>
<dbReference type="VEuPathDB" id="GiardiaDB:GMRT_13585"/>
<reference evidence="2 3" key="1">
    <citation type="submission" date="2019-05" db="EMBL/GenBank/DDBJ databases">
        <title>The compact genome of Giardia muris reveals important steps in the evolution of intestinal protozoan parasites.</title>
        <authorList>
            <person name="Xu F."/>
            <person name="Jimenez-Gonzalez A."/>
            <person name="Einarsson E."/>
            <person name="Astvaldsson A."/>
            <person name="Peirasmaki D."/>
            <person name="Eckmann L."/>
            <person name="Andersson J.O."/>
            <person name="Svard S.G."/>
            <person name="Jerlstrom-Hultqvist J."/>
        </authorList>
    </citation>
    <scope>NUCLEOTIDE SEQUENCE [LARGE SCALE GENOMIC DNA]</scope>
    <source>
        <strain evidence="2 3">Roberts-Thomson</strain>
    </source>
</reference>
<comment type="caution">
    <text evidence="2">The sequence shown here is derived from an EMBL/GenBank/DDBJ whole genome shotgun (WGS) entry which is preliminary data.</text>
</comment>
<keyword evidence="1" id="KW-0812">Transmembrane</keyword>
<keyword evidence="1" id="KW-0472">Membrane</keyword>
<gene>
    <name evidence="2" type="ORF">GMRT_13585</name>
</gene>
<evidence type="ECO:0000313" key="2">
    <source>
        <dbReference type="EMBL" id="TNJ30005.1"/>
    </source>
</evidence>
<evidence type="ECO:0000313" key="3">
    <source>
        <dbReference type="Proteomes" id="UP000315496"/>
    </source>
</evidence>
<dbReference type="SUPFAM" id="SSF110581">
    <property type="entry name" value="Indigoidine synthase A-like"/>
    <property type="match status" value="1"/>
</dbReference>
<dbReference type="GO" id="GO:0004730">
    <property type="term" value="F:pseudouridylate synthase activity"/>
    <property type="evidence" value="ECO:0007669"/>
    <property type="project" value="InterPro"/>
</dbReference>
<keyword evidence="3" id="KW-1185">Reference proteome</keyword>
<dbReference type="AlphaFoldDB" id="A0A4Z1SZ12"/>
<proteinExistence type="predicted"/>
<accession>A0A4Z1SZ12</accession>
<dbReference type="InterPro" id="IPR022830">
    <property type="entry name" value="Indigdn_synthA-like"/>
</dbReference>
<keyword evidence="1" id="KW-1133">Transmembrane helix</keyword>
<protein>
    <submittedName>
        <fullName evidence="2">Indigoidine synthase A like protein</fullName>
    </submittedName>
</protein>
<organism evidence="2 3">
    <name type="scientific">Giardia muris</name>
    <dbReference type="NCBI Taxonomy" id="5742"/>
    <lineage>
        <taxon>Eukaryota</taxon>
        <taxon>Metamonada</taxon>
        <taxon>Diplomonadida</taxon>
        <taxon>Hexamitidae</taxon>
        <taxon>Giardiinae</taxon>
        <taxon>Giardia</taxon>
    </lineage>
</organism>
<evidence type="ECO:0000256" key="1">
    <source>
        <dbReference type="SAM" id="Phobius"/>
    </source>
</evidence>
<feature type="transmembrane region" description="Helical" evidence="1">
    <location>
        <begin position="39"/>
        <end position="61"/>
    </location>
</feature>
<feature type="transmembrane region" description="Helical" evidence="1">
    <location>
        <begin position="367"/>
        <end position="384"/>
    </location>
</feature>
<dbReference type="Gene3D" id="3.40.1790.10">
    <property type="entry name" value="Indigoidine synthase domain"/>
    <property type="match status" value="1"/>
</dbReference>
<name>A0A4Z1SZ12_GIAMU</name>